<sequence length="21" mass="2632">MLNYHLRRKFLEKVIANLKMN</sequence>
<proteinExistence type="predicted"/>
<protein>
    <submittedName>
        <fullName evidence="1">Uncharacterized protein</fullName>
    </submittedName>
</protein>
<reference evidence="1" key="1">
    <citation type="submission" date="2014-11" db="EMBL/GenBank/DDBJ databases">
        <authorList>
            <person name="Amaro Gonzalez C."/>
        </authorList>
    </citation>
    <scope>NUCLEOTIDE SEQUENCE</scope>
</reference>
<accession>A0A0E9P762</accession>
<evidence type="ECO:0000313" key="1">
    <source>
        <dbReference type="EMBL" id="JAH00471.1"/>
    </source>
</evidence>
<organism evidence="1">
    <name type="scientific">Anguilla anguilla</name>
    <name type="common">European freshwater eel</name>
    <name type="synonym">Muraena anguilla</name>
    <dbReference type="NCBI Taxonomy" id="7936"/>
    <lineage>
        <taxon>Eukaryota</taxon>
        <taxon>Metazoa</taxon>
        <taxon>Chordata</taxon>
        <taxon>Craniata</taxon>
        <taxon>Vertebrata</taxon>
        <taxon>Euteleostomi</taxon>
        <taxon>Actinopterygii</taxon>
        <taxon>Neopterygii</taxon>
        <taxon>Teleostei</taxon>
        <taxon>Anguilliformes</taxon>
        <taxon>Anguillidae</taxon>
        <taxon>Anguilla</taxon>
    </lineage>
</organism>
<reference evidence="1" key="2">
    <citation type="journal article" date="2015" name="Fish Shellfish Immunol.">
        <title>Early steps in the European eel (Anguilla anguilla)-Vibrio vulnificus interaction in the gills: Role of the RtxA13 toxin.</title>
        <authorList>
            <person name="Callol A."/>
            <person name="Pajuelo D."/>
            <person name="Ebbesson L."/>
            <person name="Teles M."/>
            <person name="MacKenzie S."/>
            <person name="Amaro C."/>
        </authorList>
    </citation>
    <scope>NUCLEOTIDE SEQUENCE</scope>
</reference>
<dbReference type="AlphaFoldDB" id="A0A0E9P762"/>
<name>A0A0E9P762_ANGAN</name>
<dbReference type="EMBL" id="GBXM01108106">
    <property type="protein sequence ID" value="JAH00471.1"/>
    <property type="molecule type" value="Transcribed_RNA"/>
</dbReference>